<feature type="domain" description="HTH cro/C1-type" evidence="3">
    <location>
        <begin position="7"/>
        <end position="61"/>
    </location>
</feature>
<dbReference type="GO" id="GO:0005829">
    <property type="term" value="C:cytosol"/>
    <property type="evidence" value="ECO:0007669"/>
    <property type="project" value="TreeGrafter"/>
</dbReference>
<evidence type="ECO:0000259" key="3">
    <source>
        <dbReference type="PROSITE" id="PS50943"/>
    </source>
</evidence>
<keyword evidence="2" id="KW-0175">Coiled coil</keyword>
<dbReference type="Proteomes" id="UP000232101">
    <property type="component" value="Unassembled WGS sequence"/>
</dbReference>
<dbReference type="PANTHER" id="PTHR46797:SF1">
    <property type="entry name" value="METHYLPHOSPHONATE SYNTHASE"/>
    <property type="match status" value="1"/>
</dbReference>
<dbReference type="EMBL" id="PHQY01000321">
    <property type="protein sequence ID" value="PJO45148.1"/>
    <property type="molecule type" value="Genomic_DNA"/>
</dbReference>
<dbReference type="SUPFAM" id="SSF47413">
    <property type="entry name" value="lambda repressor-like DNA-binding domains"/>
    <property type="match status" value="1"/>
</dbReference>
<evidence type="ECO:0000313" key="4">
    <source>
        <dbReference type="EMBL" id="PJO45148.1"/>
    </source>
</evidence>
<dbReference type="AlphaFoldDB" id="A0A2M9QAQ2"/>
<dbReference type="GO" id="GO:0003677">
    <property type="term" value="F:DNA binding"/>
    <property type="evidence" value="ECO:0007669"/>
    <property type="project" value="UniProtKB-KW"/>
</dbReference>
<evidence type="ECO:0000313" key="5">
    <source>
        <dbReference type="Proteomes" id="UP000232101"/>
    </source>
</evidence>
<evidence type="ECO:0000256" key="2">
    <source>
        <dbReference type="SAM" id="Coils"/>
    </source>
</evidence>
<comment type="caution">
    <text evidence="4">The sequence shown here is derived from an EMBL/GenBank/DDBJ whole genome shotgun (WGS) entry which is preliminary data.</text>
</comment>
<name>A0A2M9QAQ2_9BACI</name>
<dbReference type="InterPro" id="IPR010982">
    <property type="entry name" value="Lambda_DNA-bd_dom_sf"/>
</dbReference>
<accession>A0A2M9QAQ2</accession>
<feature type="coiled-coil region" evidence="2">
    <location>
        <begin position="102"/>
        <end position="204"/>
    </location>
</feature>
<keyword evidence="1" id="KW-0238">DNA-binding</keyword>
<sequence length="217" mass="25392">MEIGEFVREKRKEKKLTLKQLATEIELSYTYLSQIELGDRNASPEILEKIAKVLDIPHFDLMKKAGYIHEKEGLEKVVSDYCGLLKEIDNLDSHIRSTQLFYLDTKATLESLNKEKEELTKESTALKQAIESLDQEGNTKEQISILERQVEIYKKLENIEQDISRLRQRLEHETAQEIAHLEHNNRLSQAIKEKKIEIEKQLELSYTNAIERIKNQN</sequence>
<dbReference type="InterPro" id="IPR050807">
    <property type="entry name" value="TransReg_Diox_bact_type"/>
</dbReference>
<dbReference type="Gene3D" id="1.10.260.40">
    <property type="entry name" value="lambda repressor-like DNA-binding domains"/>
    <property type="match status" value="1"/>
</dbReference>
<dbReference type="PROSITE" id="PS50943">
    <property type="entry name" value="HTH_CROC1"/>
    <property type="match status" value="1"/>
</dbReference>
<dbReference type="CDD" id="cd00093">
    <property type="entry name" value="HTH_XRE"/>
    <property type="match status" value="1"/>
</dbReference>
<protein>
    <recommendedName>
        <fullName evidence="3">HTH cro/C1-type domain-containing protein</fullName>
    </recommendedName>
</protein>
<dbReference type="GO" id="GO:0003700">
    <property type="term" value="F:DNA-binding transcription factor activity"/>
    <property type="evidence" value="ECO:0007669"/>
    <property type="project" value="TreeGrafter"/>
</dbReference>
<dbReference type="PANTHER" id="PTHR46797">
    <property type="entry name" value="HTH-TYPE TRANSCRIPTIONAL REGULATOR"/>
    <property type="match status" value="1"/>
</dbReference>
<reference evidence="4 5" key="1">
    <citation type="submission" date="2017-11" db="EMBL/GenBank/DDBJ databases">
        <title>Bacterial isolate from king chilli rhizosphere.</title>
        <authorList>
            <person name="Takhelmayum P."/>
            <person name="Sarangthem I."/>
        </authorList>
    </citation>
    <scope>NUCLEOTIDE SEQUENCE [LARGE SCALE GENOMIC DNA]</scope>
    <source>
        <strain evidence="5">t26</strain>
    </source>
</reference>
<dbReference type="Pfam" id="PF01381">
    <property type="entry name" value="HTH_3"/>
    <property type="match status" value="1"/>
</dbReference>
<proteinExistence type="predicted"/>
<dbReference type="InterPro" id="IPR001387">
    <property type="entry name" value="Cro/C1-type_HTH"/>
</dbReference>
<evidence type="ECO:0000256" key="1">
    <source>
        <dbReference type="ARBA" id="ARBA00023125"/>
    </source>
</evidence>
<organism evidence="4 5">
    <name type="scientific">Lysinibacillus xylanilyticus</name>
    <dbReference type="NCBI Taxonomy" id="582475"/>
    <lineage>
        <taxon>Bacteria</taxon>
        <taxon>Bacillati</taxon>
        <taxon>Bacillota</taxon>
        <taxon>Bacilli</taxon>
        <taxon>Bacillales</taxon>
        <taxon>Bacillaceae</taxon>
        <taxon>Lysinibacillus</taxon>
    </lineage>
</organism>
<gene>
    <name evidence="4" type="ORF">CWD94_03740</name>
</gene>
<dbReference type="RefSeq" id="WP_100542089.1">
    <property type="nucleotide sequence ID" value="NZ_PHQY01000321.1"/>
</dbReference>
<dbReference type="SMART" id="SM00530">
    <property type="entry name" value="HTH_XRE"/>
    <property type="match status" value="1"/>
</dbReference>